<keyword evidence="2" id="KW-1185">Reference proteome</keyword>
<name>A0ABT6F2T7_9SYNE</name>
<accession>A0ABT6F2T7</accession>
<comment type="caution">
    <text evidence="1">The sequence shown here is derived from an EMBL/GenBank/DDBJ whole genome shotgun (WGS) entry which is preliminary data.</text>
</comment>
<organism evidence="1 2">
    <name type="scientific">Candidatus Synechococcus calcipolaris G9</name>
    <dbReference type="NCBI Taxonomy" id="1497997"/>
    <lineage>
        <taxon>Bacteria</taxon>
        <taxon>Bacillati</taxon>
        <taxon>Cyanobacteriota</taxon>
        <taxon>Cyanophyceae</taxon>
        <taxon>Synechococcales</taxon>
        <taxon>Synechococcaceae</taxon>
        <taxon>Synechococcus</taxon>
    </lineage>
</organism>
<reference evidence="1" key="2">
    <citation type="submission" date="2022-01" db="EMBL/GenBank/DDBJ databases">
        <authorList>
            <person name="Zivanovic Y."/>
            <person name="Moreira D."/>
            <person name="Lopez-Garcia P."/>
        </authorList>
    </citation>
    <scope>NUCLEOTIDE SEQUENCE</scope>
    <source>
        <strain evidence="1">G9</strain>
    </source>
</reference>
<dbReference type="Proteomes" id="UP001154265">
    <property type="component" value="Unassembled WGS sequence"/>
</dbReference>
<evidence type="ECO:0000313" key="2">
    <source>
        <dbReference type="Proteomes" id="UP001154265"/>
    </source>
</evidence>
<gene>
    <name evidence="1" type="ORF">L3556_14755</name>
</gene>
<dbReference type="RefSeq" id="WP_277868102.1">
    <property type="nucleotide sequence ID" value="NZ_JAKKUT010000008.1"/>
</dbReference>
<evidence type="ECO:0000313" key="1">
    <source>
        <dbReference type="EMBL" id="MDG2992178.1"/>
    </source>
</evidence>
<sequence>MKLNEDEQNQLDAAKRELGIQQTIIALGNLELKLILGLKGLLSDAPSFA</sequence>
<dbReference type="EMBL" id="JAKKUT010000008">
    <property type="protein sequence ID" value="MDG2992178.1"/>
    <property type="molecule type" value="Genomic_DNA"/>
</dbReference>
<proteinExistence type="predicted"/>
<protein>
    <submittedName>
        <fullName evidence="1">Uncharacterized protein</fullName>
    </submittedName>
</protein>
<reference evidence="1" key="1">
    <citation type="journal article" date="2022" name="Genome Biol. Evol.">
        <title>A New Gene Family Diagnostic for Intracellular Biomineralization of Amorphous Ca Carbonates by Cyanobacteria.</title>
        <authorList>
            <person name="Benzerara K."/>
            <person name="Duprat E."/>
            <person name="Bitard-Feildel T."/>
            <person name="Caumes G."/>
            <person name="Cassier-Chauvat C."/>
            <person name="Chauvat F."/>
            <person name="Dezi M."/>
            <person name="Diop S.I."/>
            <person name="Gaschignard G."/>
            <person name="Gorgen S."/>
            <person name="Gugger M."/>
            <person name="Lopez-Garcia P."/>
            <person name="Millet M."/>
            <person name="Skouri-Panet F."/>
            <person name="Moreira D."/>
            <person name="Callebaut I."/>
        </authorList>
    </citation>
    <scope>NUCLEOTIDE SEQUENCE</scope>
    <source>
        <strain evidence="1">G9</strain>
    </source>
</reference>